<dbReference type="Proteomes" id="UP000286990">
    <property type="component" value="Unassembled WGS sequence"/>
</dbReference>
<dbReference type="AlphaFoldDB" id="A0A426RLL1"/>
<keyword evidence="1" id="KW-0732">Signal</keyword>
<sequence length="115" mass="12994">MKRLLIIAILALSFGVNAQQIAPKFEKVGEEVKATYFHANGEISQQGFFLNEKLQGEWIMYDTKGEKIAMGNYDKGVKTGTWLFWEGDIVKEVSFDNNRIASVEQMNAKESVVTN</sequence>
<organism evidence="2 3">
    <name type="scientific">Maribacter algicola</name>
    <dbReference type="NCBI Taxonomy" id="2498892"/>
    <lineage>
        <taxon>Bacteria</taxon>
        <taxon>Pseudomonadati</taxon>
        <taxon>Bacteroidota</taxon>
        <taxon>Flavobacteriia</taxon>
        <taxon>Flavobacteriales</taxon>
        <taxon>Flavobacteriaceae</taxon>
        <taxon>Maribacter</taxon>
    </lineage>
</organism>
<dbReference type="SUPFAM" id="SSF82185">
    <property type="entry name" value="Histone H3 K4-specific methyltransferase SET7/9 N-terminal domain"/>
    <property type="match status" value="1"/>
</dbReference>
<dbReference type="Gene3D" id="2.20.110.10">
    <property type="entry name" value="Histone H3 K4-specific methyltransferase SET7/9 N-terminal domain"/>
    <property type="match status" value="1"/>
</dbReference>
<feature type="signal peptide" evidence="1">
    <location>
        <begin position="1"/>
        <end position="18"/>
    </location>
</feature>
<accession>A0A426RLL1</accession>
<gene>
    <name evidence="2" type="ORF">DZC72_04440</name>
</gene>
<proteinExistence type="predicted"/>
<dbReference type="OrthoDB" id="1467310at2"/>
<comment type="caution">
    <text evidence="2">The sequence shown here is derived from an EMBL/GenBank/DDBJ whole genome shotgun (WGS) entry which is preliminary data.</text>
</comment>
<evidence type="ECO:0000256" key="1">
    <source>
        <dbReference type="SAM" id="SignalP"/>
    </source>
</evidence>
<dbReference type="RefSeq" id="WP_125221658.1">
    <property type="nucleotide sequence ID" value="NZ_QUSX01000001.1"/>
</dbReference>
<protein>
    <submittedName>
        <fullName evidence="2">Nicotinic acid mononucleotide adenyltransferase</fullName>
    </submittedName>
</protein>
<dbReference type="EMBL" id="QUSX01000001">
    <property type="protein sequence ID" value="RRQ49840.1"/>
    <property type="molecule type" value="Genomic_DNA"/>
</dbReference>
<evidence type="ECO:0000313" key="3">
    <source>
        <dbReference type="Proteomes" id="UP000286990"/>
    </source>
</evidence>
<feature type="chain" id="PRO_5019218633" evidence="1">
    <location>
        <begin position="19"/>
        <end position="115"/>
    </location>
</feature>
<evidence type="ECO:0000313" key="2">
    <source>
        <dbReference type="EMBL" id="RRQ49840.1"/>
    </source>
</evidence>
<name>A0A426RLL1_9FLAO</name>
<keyword evidence="3" id="KW-1185">Reference proteome</keyword>
<reference evidence="3" key="1">
    <citation type="submission" date="2018-12" db="EMBL/GenBank/DDBJ databases">
        <title>Maribacter lutimaris sp. nov., isolated from marine sediment.</title>
        <authorList>
            <person name="Kim K.K."/>
        </authorList>
    </citation>
    <scope>NUCLEOTIDE SEQUENCE [LARGE SCALE GENOMIC DNA]</scope>
    <source>
        <strain evidence="3">PoM-212</strain>
    </source>
</reference>